<keyword evidence="2" id="KW-1185">Reference proteome</keyword>
<protein>
    <submittedName>
        <fullName evidence="1">Uncharacterized protein</fullName>
    </submittedName>
</protein>
<gene>
    <name evidence="1" type="ORF">DCCM_0382</name>
</gene>
<reference evidence="2" key="1">
    <citation type="submission" date="2018-02" db="EMBL/GenBank/DDBJ databases">
        <title>Genome sequence of Desulfocucumis palustris strain NAW-5.</title>
        <authorList>
            <person name="Watanabe M."/>
            <person name="Kojima H."/>
            <person name="Fukui M."/>
        </authorList>
    </citation>
    <scope>NUCLEOTIDE SEQUENCE [LARGE SCALE GENOMIC DNA]</scope>
    <source>
        <strain evidence="2">NAW-5</strain>
    </source>
</reference>
<proteinExistence type="predicted"/>
<organism evidence="1 2">
    <name type="scientific">Desulfocucumis palustris</name>
    <dbReference type="NCBI Taxonomy" id="1898651"/>
    <lineage>
        <taxon>Bacteria</taxon>
        <taxon>Bacillati</taxon>
        <taxon>Bacillota</taxon>
        <taxon>Clostridia</taxon>
        <taxon>Eubacteriales</taxon>
        <taxon>Desulfocucumaceae</taxon>
        <taxon>Desulfocucumis</taxon>
    </lineage>
</organism>
<dbReference type="Proteomes" id="UP000239549">
    <property type="component" value="Unassembled WGS sequence"/>
</dbReference>
<name>A0A2L2XED5_9FIRM</name>
<accession>A0A2L2XED5</accession>
<dbReference type="EMBL" id="BFAV01000019">
    <property type="protein sequence ID" value="GBF32191.1"/>
    <property type="molecule type" value="Genomic_DNA"/>
</dbReference>
<evidence type="ECO:0000313" key="1">
    <source>
        <dbReference type="EMBL" id="GBF32191.1"/>
    </source>
</evidence>
<comment type="caution">
    <text evidence="1">The sequence shown here is derived from an EMBL/GenBank/DDBJ whole genome shotgun (WGS) entry which is preliminary data.</text>
</comment>
<evidence type="ECO:0000313" key="2">
    <source>
        <dbReference type="Proteomes" id="UP000239549"/>
    </source>
</evidence>
<sequence length="96" mass="11193">MAGVVDRETGQPLDWGEIFFRLHHYCHLNRWEIYEYTLPQIAELMKHTNKHIEFQVRVMTVPLKAMFGGGGDDNENDYKEFAEEDIGMLSSMLSGR</sequence>
<dbReference type="AlphaFoldDB" id="A0A2L2XED5"/>